<feature type="domain" description="Thioredoxin" evidence="7">
    <location>
        <begin position="30"/>
        <end position="191"/>
    </location>
</feature>
<keyword evidence="2 5" id="KW-0575">Peroxidase</keyword>
<feature type="active site" evidence="4">
    <location>
        <position position="68"/>
    </location>
</feature>
<sequence>MARSLRKTLGGAAAAALTATGLSSAAPAATGNGQTAHAFQFTSIDGAPVPLDQFAGKAVLIVNTASKCGFTPQYEGLQALWEAYRDRGLVVLGVPSNDFGGQEPGSEEEIKSFCTVNFNINFPMTEKEVVSGDGAHPFYAWAREQVGFVGSPKWNFHKYLIAPDGTLVDWFSSVTKPQSDRLVAAVEKVLPDATQ</sequence>
<proteinExistence type="inferred from homology"/>
<dbReference type="InterPro" id="IPR000889">
    <property type="entry name" value="Glutathione_peroxidase"/>
</dbReference>
<dbReference type="CDD" id="cd00340">
    <property type="entry name" value="GSH_Peroxidase"/>
    <property type="match status" value="1"/>
</dbReference>
<dbReference type="OrthoDB" id="9785502at2"/>
<evidence type="ECO:0000256" key="3">
    <source>
        <dbReference type="ARBA" id="ARBA00023002"/>
    </source>
</evidence>
<evidence type="ECO:0000256" key="5">
    <source>
        <dbReference type="RuleBase" id="RU000499"/>
    </source>
</evidence>
<evidence type="ECO:0000256" key="1">
    <source>
        <dbReference type="ARBA" id="ARBA00006926"/>
    </source>
</evidence>
<dbReference type="RefSeq" id="WP_150061310.1">
    <property type="nucleotide sequence ID" value="NZ_JACHII010000005.1"/>
</dbReference>
<dbReference type="InterPro" id="IPR036249">
    <property type="entry name" value="Thioredoxin-like_sf"/>
</dbReference>
<comment type="similarity">
    <text evidence="1 5">Belongs to the glutathione peroxidase family.</text>
</comment>
<dbReference type="PANTHER" id="PTHR11592">
    <property type="entry name" value="GLUTATHIONE PEROXIDASE"/>
    <property type="match status" value="1"/>
</dbReference>
<evidence type="ECO:0000256" key="4">
    <source>
        <dbReference type="PIRSR" id="PIRSR000303-1"/>
    </source>
</evidence>
<accession>A0A5M6IG22</accession>
<dbReference type="InterPro" id="IPR029759">
    <property type="entry name" value="GPX_AS"/>
</dbReference>
<dbReference type="PROSITE" id="PS51352">
    <property type="entry name" value="THIOREDOXIN_2"/>
    <property type="match status" value="1"/>
</dbReference>
<organism evidence="8 9">
    <name type="scientific">Roseospira marina</name>
    <dbReference type="NCBI Taxonomy" id="140057"/>
    <lineage>
        <taxon>Bacteria</taxon>
        <taxon>Pseudomonadati</taxon>
        <taxon>Pseudomonadota</taxon>
        <taxon>Alphaproteobacteria</taxon>
        <taxon>Rhodospirillales</taxon>
        <taxon>Rhodospirillaceae</taxon>
        <taxon>Roseospira</taxon>
    </lineage>
</organism>
<evidence type="ECO:0000313" key="9">
    <source>
        <dbReference type="Proteomes" id="UP000324065"/>
    </source>
</evidence>
<keyword evidence="6" id="KW-0732">Signal</keyword>
<dbReference type="PRINTS" id="PR01011">
    <property type="entry name" value="GLUTPROXDASE"/>
</dbReference>
<dbReference type="SUPFAM" id="SSF52833">
    <property type="entry name" value="Thioredoxin-like"/>
    <property type="match status" value="1"/>
</dbReference>
<gene>
    <name evidence="8" type="ORF">F1188_05090</name>
</gene>
<dbReference type="InterPro" id="IPR013766">
    <property type="entry name" value="Thioredoxin_domain"/>
</dbReference>
<dbReference type="EMBL" id="VWPJ01000003">
    <property type="protein sequence ID" value="KAA5606709.1"/>
    <property type="molecule type" value="Genomic_DNA"/>
</dbReference>
<evidence type="ECO:0000256" key="6">
    <source>
        <dbReference type="SAM" id="SignalP"/>
    </source>
</evidence>
<dbReference type="Pfam" id="PF00255">
    <property type="entry name" value="GSHPx"/>
    <property type="match status" value="1"/>
</dbReference>
<feature type="signal peptide" evidence="6">
    <location>
        <begin position="1"/>
        <end position="28"/>
    </location>
</feature>
<protein>
    <recommendedName>
        <fullName evidence="5">Glutathione peroxidase</fullName>
    </recommendedName>
</protein>
<feature type="chain" id="PRO_5024327632" description="Glutathione peroxidase" evidence="6">
    <location>
        <begin position="29"/>
        <end position="195"/>
    </location>
</feature>
<dbReference type="AlphaFoldDB" id="A0A5M6IG22"/>
<evidence type="ECO:0000313" key="8">
    <source>
        <dbReference type="EMBL" id="KAA5606709.1"/>
    </source>
</evidence>
<dbReference type="PROSITE" id="PS00460">
    <property type="entry name" value="GLUTATHIONE_PEROXID_1"/>
    <property type="match status" value="1"/>
</dbReference>
<keyword evidence="9" id="KW-1185">Reference proteome</keyword>
<dbReference type="PIRSF" id="PIRSF000303">
    <property type="entry name" value="Glutathion_perox"/>
    <property type="match status" value="1"/>
</dbReference>
<keyword evidence="3 5" id="KW-0560">Oxidoreductase</keyword>
<dbReference type="Proteomes" id="UP000324065">
    <property type="component" value="Unassembled WGS sequence"/>
</dbReference>
<comment type="caution">
    <text evidence="8">The sequence shown here is derived from an EMBL/GenBank/DDBJ whole genome shotgun (WGS) entry which is preliminary data.</text>
</comment>
<dbReference type="PROSITE" id="PS51355">
    <property type="entry name" value="GLUTATHIONE_PEROXID_3"/>
    <property type="match status" value="1"/>
</dbReference>
<evidence type="ECO:0000256" key="2">
    <source>
        <dbReference type="ARBA" id="ARBA00022559"/>
    </source>
</evidence>
<dbReference type="GO" id="GO:0034599">
    <property type="term" value="P:cellular response to oxidative stress"/>
    <property type="evidence" value="ECO:0007669"/>
    <property type="project" value="TreeGrafter"/>
</dbReference>
<dbReference type="Gene3D" id="3.40.30.10">
    <property type="entry name" value="Glutaredoxin"/>
    <property type="match status" value="1"/>
</dbReference>
<reference evidence="8 9" key="1">
    <citation type="submission" date="2019-09" db="EMBL/GenBank/DDBJ databases">
        <title>Genome sequence of Roseospira marina, one of the more divergent members of the non-sulfur purple photosynthetic bacterial family, the Rhodospirillaceae.</title>
        <authorList>
            <person name="Meyer T."/>
            <person name="Kyndt J."/>
        </authorList>
    </citation>
    <scope>NUCLEOTIDE SEQUENCE [LARGE SCALE GENOMIC DNA]</scope>
    <source>
        <strain evidence="8 9">DSM 15113</strain>
    </source>
</reference>
<name>A0A5M6IG22_9PROT</name>
<evidence type="ECO:0000259" key="7">
    <source>
        <dbReference type="PROSITE" id="PS51352"/>
    </source>
</evidence>
<dbReference type="GO" id="GO:0004601">
    <property type="term" value="F:peroxidase activity"/>
    <property type="evidence" value="ECO:0007669"/>
    <property type="project" value="UniProtKB-KW"/>
</dbReference>
<dbReference type="PANTHER" id="PTHR11592:SF78">
    <property type="entry name" value="GLUTATHIONE PEROXIDASE"/>
    <property type="match status" value="1"/>
</dbReference>